<dbReference type="InterPro" id="IPR029044">
    <property type="entry name" value="Nucleotide-diphossugar_trans"/>
</dbReference>
<feature type="non-terminal residue" evidence="10">
    <location>
        <position position="1"/>
    </location>
</feature>
<evidence type="ECO:0000256" key="9">
    <source>
        <dbReference type="ARBA" id="ARBA00023136"/>
    </source>
</evidence>
<evidence type="ECO:0000256" key="3">
    <source>
        <dbReference type="ARBA" id="ARBA00009105"/>
    </source>
</evidence>
<comment type="subcellular location">
    <subcellularLocation>
        <location evidence="1">Golgi apparatus membrane</location>
        <topology evidence="1">Single-pass type II membrane protein</topology>
    </subcellularLocation>
</comment>
<dbReference type="PANTHER" id="PTHR31646">
    <property type="entry name" value="ALPHA-1,2-MANNOSYLTRANSFERASE MNN2"/>
    <property type="match status" value="1"/>
</dbReference>
<dbReference type="PANTHER" id="PTHR31646:SF1">
    <property type="entry name" value="ALPHA-1,2-MANNOSYLTRANSFERASE MNN2"/>
    <property type="match status" value="1"/>
</dbReference>
<name>A0A1Y1Z1F5_9PLEO</name>
<dbReference type="Gene3D" id="3.90.550.10">
    <property type="entry name" value="Spore Coat Polysaccharide Biosynthesis Protein SpsA, Chain A"/>
    <property type="match status" value="1"/>
</dbReference>
<evidence type="ECO:0000256" key="7">
    <source>
        <dbReference type="ARBA" id="ARBA00022989"/>
    </source>
</evidence>
<evidence type="ECO:0000256" key="5">
    <source>
        <dbReference type="ARBA" id="ARBA00022692"/>
    </source>
</evidence>
<keyword evidence="7" id="KW-1133">Transmembrane helix</keyword>
<evidence type="ECO:0000256" key="1">
    <source>
        <dbReference type="ARBA" id="ARBA00004323"/>
    </source>
</evidence>
<keyword evidence="6" id="KW-0735">Signal-anchor</keyword>
<evidence type="ECO:0000256" key="6">
    <source>
        <dbReference type="ARBA" id="ARBA00022968"/>
    </source>
</evidence>
<evidence type="ECO:0000313" key="11">
    <source>
        <dbReference type="Proteomes" id="UP000193144"/>
    </source>
</evidence>
<keyword evidence="11" id="KW-1185">Reference proteome</keyword>
<keyword evidence="4 10" id="KW-0808">Transferase</keyword>
<keyword evidence="9" id="KW-0472">Membrane</keyword>
<comment type="pathway">
    <text evidence="2">Protein modification; protein glycosylation.</text>
</comment>
<protein>
    <submittedName>
        <fullName evidence="10">Mannosyltransferase putative-domain-containing protein</fullName>
    </submittedName>
</protein>
<keyword evidence="5" id="KW-0812">Transmembrane</keyword>
<keyword evidence="10" id="KW-0328">Glycosyltransferase</keyword>
<proteinExistence type="inferred from homology"/>
<dbReference type="EMBL" id="MCFA01000139">
    <property type="protein sequence ID" value="ORY04112.1"/>
    <property type="molecule type" value="Genomic_DNA"/>
</dbReference>
<dbReference type="GO" id="GO:0000026">
    <property type="term" value="F:alpha-1,2-mannosyltransferase activity"/>
    <property type="evidence" value="ECO:0007669"/>
    <property type="project" value="TreeGrafter"/>
</dbReference>
<reference evidence="10 11" key="1">
    <citation type="submission" date="2016-07" db="EMBL/GenBank/DDBJ databases">
        <title>Pervasive Adenine N6-methylation of Active Genes in Fungi.</title>
        <authorList>
            <consortium name="DOE Joint Genome Institute"/>
            <person name="Mondo S.J."/>
            <person name="Dannebaum R.O."/>
            <person name="Kuo R.C."/>
            <person name="Labutti K."/>
            <person name="Haridas S."/>
            <person name="Kuo A."/>
            <person name="Salamov A."/>
            <person name="Ahrendt S.R."/>
            <person name="Lipzen A."/>
            <person name="Sullivan W."/>
            <person name="Andreopoulos W.B."/>
            <person name="Clum A."/>
            <person name="Lindquist E."/>
            <person name="Daum C."/>
            <person name="Ramamoorthy G.K."/>
            <person name="Gryganskyi A."/>
            <person name="Culley D."/>
            <person name="Magnuson J.K."/>
            <person name="James T.Y."/>
            <person name="O'Malley M.A."/>
            <person name="Stajich J.E."/>
            <person name="Spatafora J.W."/>
            <person name="Visel A."/>
            <person name="Grigoriev I.V."/>
        </authorList>
    </citation>
    <scope>NUCLEOTIDE SEQUENCE [LARGE SCALE GENOMIC DNA]</scope>
    <source>
        <strain evidence="10 11">CBS 115471</strain>
    </source>
</reference>
<evidence type="ECO:0000256" key="2">
    <source>
        <dbReference type="ARBA" id="ARBA00004922"/>
    </source>
</evidence>
<accession>A0A1Y1Z1F5</accession>
<dbReference type="GO" id="GO:0000139">
    <property type="term" value="C:Golgi membrane"/>
    <property type="evidence" value="ECO:0007669"/>
    <property type="project" value="UniProtKB-SubCell"/>
</dbReference>
<dbReference type="STRING" id="1231657.A0A1Y1Z1F5"/>
<dbReference type="Proteomes" id="UP000193144">
    <property type="component" value="Unassembled WGS sequence"/>
</dbReference>
<dbReference type="SUPFAM" id="SSF53448">
    <property type="entry name" value="Nucleotide-diphospho-sugar transferases"/>
    <property type="match status" value="1"/>
</dbReference>
<feature type="non-terminal residue" evidence="10">
    <location>
        <position position="431"/>
    </location>
</feature>
<dbReference type="OrthoDB" id="430354at2759"/>
<organism evidence="10 11">
    <name type="scientific">Clohesyomyces aquaticus</name>
    <dbReference type="NCBI Taxonomy" id="1231657"/>
    <lineage>
        <taxon>Eukaryota</taxon>
        <taxon>Fungi</taxon>
        <taxon>Dikarya</taxon>
        <taxon>Ascomycota</taxon>
        <taxon>Pezizomycotina</taxon>
        <taxon>Dothideomycetes</taxon>
        <taxon>Pleosporomycetidae</taxon>
        <taxon>Pleosporales</taxon>
        <taxon>Lindgomycetaceae</taxon>
        <taxon>Clohesyomyces</taxon>
    </lineage>
</organism>
<evidence type="ECO:0000313" key="10">
    <source>
        <dbReference type="EMBL" id="ORY04112.1"/>
    </source>
</evidence>
<evidence type="ECO:0000256" key="8">
    <source>
        <dbReference type="ARBA" id="ARBA00023034"/>
    </source>
</evidence>
<sequence>YALGVIEFWRNLASSLEQGRPSCAPLTVIQDAKASDPEFTTWEPLKYGKARPEGINLTGVEEKQLYEGHKFIKRAARRLAPKLWYEKGKQGIVTTAGPYQIPILLVSLRMLRRTGSKIPVELFLANWNEYNATICEKILPTLNTRCRVLSDVYSQAAKASPPQRFQFKIFAILFSSFEHVLFLDADCFPLHDPRFVFNTEPYLSNGLVTWPDYWANTASSHYFHIAGIPEVPVSTRLSTESGQLLLNKKIHAASLIMMIYYNYYGPEYYYPLLCQGSHGAGDKETFIPAAMVMELPFYQVRTGAGPLGHWENGGFHGLAMLQMNPEHDYRNPPPYPTHFDPKPEVPKDEKPKPLFMHHLYPKLNPYNVLDEGGPARKDGKWHRMWPDNQEVLESFGYDVERRVWECIAEEACSRDEGLCKKARSYYKDVFG</sequence>
<gene>
    <name evidence="10" type="ORF">BCR34DRAFT_459622</name>
</gene>
<comment type="caution">
    <text evidence="10">The sequence shown here is derived from an EMBL/GenBank/DDBJ whole genome shotgun (WGS) entry which is preliminary data.</text>
</comment>
<keyword evidence="8" id="KW-0333">Golgi apparatus</keyword>
<evidence type="ECO:0000256" key="4">
    <source>
        <dbReference type="ARBA" id="ARBA00022679"/>
    </source>
</evidence>
<dbReference type="AlphaFoldDB" id="A0A1Y1Z1F5"/>
<comment type="similarity">
    <text evidence="3">Belongs to the MNN1/MNT family.</text>
</comment>
<dbReference type="InterPro" id="IPR022751">
    <property type="entry name" value="Alpha_mannosyltransferase"/>
</dbReference>
<dbReference type="GO" id="GO:0046354">
    <property type="term" value="P:mannan biosynthetic process"/>
    <property type="evidence" value="ECO:0007669"/>
    <property type="project" value="TreeGrafter"/>
</dbReference>
<dbReference type="Pfam" id="PF11051">
    <property type="entry name" value="Mannosyl_trans3"/>
    <property type="match status" value="2"/>
</dbReference>